<evidence type="ECO:0000256" key="3">
    <source>
        <dbReference type="ARBA" id="ARBA00023004"/>
    </source>
</evidence>
<accession>A0ABW4TB45</accession>
<dbReference type="InterPro" id="IPR013785">
    <property type="entry name" value="Aldolase_TIM"/>
</dbReference>
<dbReference type="InterPro" id="IPR058240">
    <property type="entry name" value="rSAM_sf"/>
</dbReference>
<name>A0ABW4TB45_9ACTN</name>
<keyword evidence="1" id="KW-0949">S-adenosyl-L-methionine</keyword>
<reference evidence="7" key="1">
    <citation type="journal article" date="2019" name="Int. J. Syst. Evol. Microbiol.">
        <title>The Global Catalogue of Microorganisms (GCM) 10K type strain sequencing project: providing services to taxonomists for standard genome sequencing and annotation.</title>
        <authorList>
            <consortium name="The Broad Institute Genomics Platform"/>
            <consortium name="The Broad Institute Genome Sequencing Center for Infectious Disease"/>
            <person name="Wu L."/>
            <person name="Ma J."/>
        </authorList>
    </citation>
    <scope>NUCLEOTIDE SEQUENCE [LARGE SCALE GENOMIC DNA]</scope>
    <source>
        <strain evidence="7">ICMP 6774ER</strain>
    </source>
</reference>
<dbReference type="SFLD" id="SFLDG01386">
    <property type="entry name" value="main_SPASM_domain-containing"/>
    <property type="match status" value="1"/>
</dbReference>
<sequence>MVPFRQFVLKVHSRCDLACDHCYVYEHADQSWRRRPKVMARETIAWSALRIAEHVKTHALDQVTVVLHGGEPLLAGHDRLQAVAEAIAAALTGTCRLDLRVHTNGLLLDDDFLDLFEEKGVKVGVSLDGDRAAHDRHRRYADGRGSHDRVLGKLALLRGRPHLYAGLLCTVDVANDPIAVYEALVEQAPPRVDFLLKHATWDEPPESGAGDWLIAVFDRWVADGRPMAVRMFDSIESTSRGGPSMTEALGLEPSDLVVVETDGAYEQVDSLKAAYDGAPETGLDVFGHTLDEVARHPGIAARQRGIDGLAEACVRCPVVDSCGGGLYPHRYKEGGFANPSVYCADLLKLITHVRGRLRRTHELTSGQLGELAAGHGSAEAVAALAAGQVSLRRLALTKAAGPGPAWRLLTAIDDEHPAALAAVLDHPYVRAWAVRRLAGTAGPAHLGNVAAAAAVRAGVTAEVEVEVLAGVAYLPGLGALTGMSGAMVRIDRGGAWAEGATWEPLRRLTAMGIDVALEDLDPYRDCHQWTPASRLDGERAAAWQERFAAAVQVIARDHPAYLPAIRAGLTTLTPLDQAAGTTSSAAGHAFGAIATTLPPDSETLALLLMHEFQHVKLGGVLDLFDLFDERDARLFYAPWRDDPRPLEGLLQGAYAHLAVTDFWRRRDPLAFARWRADTAMAIETLLGAGSLTSLGAAFVAGMRAAVLPWLDEPVPVEAERGAQAERAAHRARFG</sequence>
<dbReference type="NCBIfam" id="TIGR04269">
    <property type="entry name" value="SAM_SPASM_FxsB"/>
    <property type="match status" value="1"/>
</dbReference>
<comment type="caution">
    <text evidence="6">The sequence shown here is derived from an EMBL/GenBank/DDBJ whole genome shotgun (WGS) entry which is preliminary data.</text>
</comment>
<dbReference type="RefSeq" id="WP_379580340.1">
    <property type="nucleotide sequence ID" value="NZ_JBHUFV010000063.1"/>
</dbReference>
<dbReference type="InterPro" id="IPR007197">
    <property type="entry name" value="rSAM"/>
</dbReference>
<evidence type="ECO:0000313" key="6">
    <source>
        <dbReference type="EMBL" id="MFD1938355.1"/>
    </source>
</evidence>
<dbReference type="EMBL" id="JBHUFV010000063">
    <property type="protein sequence ID" value="MFD1938355.1"/>
    <property type="molecule type" value="Genomic_DNA"/>
</dbReference>
<keyword evidence="3" id="KW-0408">Iron</keyword>
<dbReference type="InterPro" id="IPR023867">
    <property type="entry name" value="Sulphatase_maturase_rSAM"/>
</dbReference>
<dbReference type="SFLD" id="SFLDS00029">
    <property type="entry name" value="Radical_SAM"/>
    <property type="match status" value="1"/>
</dbReference>
<evidence type="ECO:0000256" key="2">
    <source>
        <dbReference type="ARBA" id="ARBA00022723"/>
    </source>
</evidence>
<dbReference type="NCBIfam" id="TIGR04267">
    <property type="entry name" value="mod_HExxH"/>
    <property type="match status" value="1"/>
</dbReference>
<keyword evidence="4" id="KW-0411">Iron-sulfur</keyword>
<dbReference type="InterPro" id="IPR026337">
    <property type="entry name" value="AKG_HExxH"/>
</dbReference>
<dbReference type="SFLD" id="SFLDG01072">
    <property type="entry name" value="dehydrogenase_like"/>
    <property type="match status" value="1"/>
</dbReference>
<evidence type="ECO:0000256" key="1">
    <source>
        <dbReference type="ARBA" id="ARBA00022691"/>
    </source>
</evidence>
<dbReference type="Pfam" id="PF04055">
    <property type="entry name" value="Radical_SAM"/>
    <property type="match status" value="1"/>
</dbReference>
<dbReference type="SUPFAM" id="SSF102114">
    <property type="entry name" value="Radical SAM enzymes"/>
    <property type="match status" value="1"/>
</dbReference>
<dbReference type="PANTHER" id="PTHR43273:SF8">
    <property type="entry name" value="RADICAL SAM DOMAIN PROTEIN"/>
    <property type="match status" value="1"/>
</dbReference>
<organism evidence="6 7">
    <name type="scientific">Nonomuraea mangrovi</name>
    <dbReference type="NCBI Taxonomy" id="2316207"/>
    <lineage>
        <taxon>Bacteria</taxon>
        <taxon>Bacillati</taxon>
        <taxon>Actinomycetota</taxon>
        <taxon>Actinomycetes</taxon>
        <taxon>Streptosporangiales</taxon>
        <taxon>Streptosporangiaceae</taxon>
        <taxon>Nonomuraea</taxon>
    </lineage>
</organism>
<feature type="domain" description="Radical SAM core" evidence="5">
    <location>
        <begin position="1"/>
        <end position="230"/>
    </location>
</feature>
<dbReference type="InterPro" id="IPR026335">
    <property type="entry name" value="rSAM_SPASM_FxsB"/>
</dbReference>
<dbReference type="Proteomes" id="UP001597368">
    <property type="component" value="Unassembled WGS sequence"/>
</dbReference>
<protein>
    <submittedName>
        <fullName evidence="6">FxsB family cyclophane-forming radical SAM/SPASM peptide maturase</fullName>
    </submittedName>
</protein>
<dbReference type="Gene3D" id="3.20.20.70">
    <property type="entry name" value="Aldolase class I"/>
    <property type="match status" value="1"/>
</dbReference>
<dbReference type="PROSITE" id="PS51918">
    <property type="entry name" value="RADICAL_SAM"/>
    <property type="match status" value="1"/>
</dbReference>
<dbReference type="SFLD" id="SFLDG01067">
    <property type="entry name" value="SPASM/twitch_domain_containing"/>
    <property type="match status" value="1"/>
</dbReference>
<keyword evidence="7" id="KW-1185">Reference proteome</keyword>
<evidence type="ECO:0000313" key="7">
    <source>
        <dbReference type="Proteomes" id="UP001597368"/>
    </source>
</evidence>
<gene>
    <name evidence="6" type="ORF">ACFSKW_43460</name>
</gene>
<keyword evidence="2" id="KW-0479">Metal-binding</keyword>
<dbReference type="PANTHER" id="PTHR43273">
    <property type="entry name" value="ANAEROBIC SULFATASE-MATURATING ENZYME HOMOLOG ASLB-RELATED"/>
    <property type="match status" value="1"/>
</dbReference>
<evidence type="ECO:0000256" key="4">
    <source>
        <dbReference type="ARBA" id="ARBA00023014"/>
    </source>
</evidence>
<evidence type="ECO:0000259" key="5">
    <source>
        <dbReference type="PROSITE" id="PS51918"/>
    </source>
</evidence>
<proteinExistence type="predicted"/>